<keyword evidence="4" id="KW-0717">Septation</keyword>
<name>A0A5C8EZ55_9SPIR</name>
<protein>
    <recommendedName>
        <fullName evidence="4 5">Cell division protein FtsZ</fullName>
    </recommendedName>
</protein>
<comment type="caution">
    <text evidence="4">Lacks conserved residue(s) required for the propagation of feature annotation.</text>
</comment>
<organism evidence="8 9">
    <name type="scientific">Brachyspira aalborgi</name>
    <dbReference type="NCBI Taxonomy" id="29522"/>
    <lineage>
        <taxon>Bacteria</taxon>
        <taxon>Pseudomonadati</taxon>
        <taxon>Spirochaetota</taxon>
        <taxon>Spirochaetia</taxon>
        <taxon>Brachyspirales</taxon>
        <taxon>Brachyspiraceae</taxon>
        <taxon>Brachyspira</taxon>
    </lineage>
</organism>
<dbReference type="Gene3D" id="3.40.50.1440">
    <property type="entry name" value="Tubulin/FtsZ, GTPase domain"/>
    <property type="match status" value="1"/>
</dbReference>
<dbReference type="InterPro" id="IPR008280">
    <property type="entry name" value="Tub_FtsZ_C"/>
</dbReference>
<dbReference type="GO" id="GO:0051258">
    <property type="term" value="P:protein polymerization"/>
    <property type="evidence" value="ECO:0007669"/>
    <property type="project" value="UniProtKB-UniRule"/>
</dbReference>
<evidence type="ECO:0000256" key="3">
    <source>
        <dbReference type="ARBA" id="ARBA00023134"/>
    </source>
</evidence>
<dbReference type="Gene3D" id="3.30.1330.20">
    <property type="entry name" value="Tubulin/FtsZ, C-terminal domain"/>
    <property type="match status" value="1"/>
</dbReference>
<keyword evidence="4 8" id="KW-0132">Cell division</keyword>
<dbReference type="InterPro" id="IPR036525">
    <property type="entry name" value="Tubulin/FtsZ_GTPase_sf"/>
</dbReference>
<dbReference type="Proteomes" id="UP000324574">
    <property type="component" value="Unassembled WGS sequence"/>
</dbReference>
<accession>A0A5C8EZ55</accession>
<evidence type="ECO:0000313" key="8">
    <source>
        <dbReference type="EMBL" id="TXJ42688.1"/>
    </source>
</evidence>
<dbReference type="SUPFAM" id="SSF55307">
    <property type="entry name" value="Tubulin C-terminal domain-like"/>
    <property type="match status" value="1"/>
</dbReference>
<feature type="binding site" evidence="4">
    <location>
        <position position="159"/>
    </location>
    <ligand>
        <name>GTP</name>
        <dbReference type="ChEBI" id="CHEBI:37565"/>
    </ligand>
</feature>
<dbReference type="GO" id="GO:0032153">
    <property type="term" value="C:cell division site"/>
    <property type="evidence" value="ECO:0007669"/>
    <property type="project" value="UniProtKB-UniRule"/>
</dbReference>
<keyword evidence="2 4" id="KW-0547">Nucleotide-binding</keyword>
<dbReference type="InterPro" id="IPR045061">
    <property type="entry name" value="FtsZ/CetZ"/>
</dbReference>
<feature type="binding site" evidence="4">
    <location>
        <begin position="124"/>
        <end position="126"/>
    </location>
    <ligand>
        <name>GTP</name>
        <dbReference type="ChEBI" id="CHEBI:37565"/>
    </ligand>
</feature>
<dbReference type="PANTHER" id="PTHR30314:SF3">
    <property type="entry name" value="MITOCHONDRIAL DIVISION PROTEIN FSZA"/>
    <property type="match status" value="1"/>
</dbReference>
<keyword evidence="4" id="KW-0131">Cell cycle</keyword>
<proteinExistence type="inferred from homology"/>
<dbReference type="InterPro" id="IPR018316">
    <property type="entry name" value="Tubulin/FtsZ_2-layer-sand-dom"/>
</dbReference>
<keyword evidence="4" id="KW-0963">Cytoplasm</keyword>
<dbReference type="SUPFAM" id="SSF52490">
    <property type="entry name" value="Tubulin nucleotide-binding domain-like"/>
    <property type="match status" value="1"/>
</dbReference>
<evidence type="ECO:0000256" key="4">
    <source>
        <dbReference type="HAMAP-Rule" id="MF_00909"/>
    </source>
</evidence>
<feature type="domain" description="Tubulin/FtsZ 2-layer sandwich" evidence="7">
    <location>
        <begin position="225"/>
        <end position="344"/>
    </location>
</feature>
<sequence>MDSKYRIELADNSKMNSNINSFNVSLGTVIKVIGVGNGGCNAVNRMIEEKLNGVDFVAMNTDKQALSRSNAETKIVLGERVTQGLGAGTDPEKGAEAAKEDVAKIEEIINGANLVFIASSFGGGTGTGASPVVAEIAKKCGALTIGVVTKPFKYEGKLKMNRAEAGIEKMFSVVDSLIIIPNENLYDMVDAENYGYTEAFSIIDDILRQGVQGISDIITQTGFGVNVDFADVRTMIALSNGRAHLGIGIGKGENRIERAISNAFENPLLDVSSIKNSRGVLANIVAPKDFGLKEYGEAAEKINSYAHEEANIKIGTCIDESLNDEIRVTIVATGFDDNCNKNNEAENKDFESDKNDMKDNNIKNDLNTNNIIENNENNNSNETIIDNSKEIDLKDKEENINKVSFESVNFANKFKNQSLNNYNINNAENNNEEEDFDKEEESIEKSEYTPFNKNIVNNQISKSANSIIDRNEEFYSRTIATEVAEADIDIKENEVKNEVKKEKPIFDIMSDEGMKIHNDLGAKSYIFGADTNSSADYDEDTPAYLRRQIIARNIRK</sequence>
<dbReference type="CDD" id="cd02201">
    <property type="entry name" value="FtsZ_type1"/>
    <property type="match status" value="1"/>
</dbReference>
<dbReference type="InterPro" id="IPR024757">
    <property type="entry name" value="FtsZ_C"/>
</dbReference>
<dbReference type="Pfam" id="PF12327">
    <property type="entry name" value="FtsZ_C"/>
    <property type="match status" value="1"/>
</dbReference>
<reference evidence="8 9" key="1">
    <citation type="journal article" date="1992" name="Lakartidningen">
        <title>[Penicillin V and not amoxicillin is the first choice preparation in acute otitis].</title>
        <authorList>
            <person name="Kamme C."/>
            <person name="Lundgren K."/>
            <person name="Prellner K."/>
        </authorList>
    </citation>
    <scope>NUCLEOTIDE SEQUENCE [LARGE SCALE GENOMIC DNA]</scope>
    <source>
        <strain evidence="8 9">PC3714II</strain>
    </source>
</reference>
<dbReference type="InterPro" id="IPR000158">
    <property type="entry name" value="Cell_div_FtsZ"/>
</dbReference>
<dbReference type="GO" id="GO:0043093">
    <property type="term" value="P:FtsZ-dependent cytokinesis"/>
    <property type="evidence" value="ECO:0007669"/>
    <property type="project" value="UniProtKB-UniRule"/>
</dbReference>
<dbReference type="NCBIfam" id="TIGR00065">
    <property type="entry name" value="ftsZ"/>
    <property type="match status" value="1"/>
</dbReference>
<evidence type="ECO:0000313" key="9">
    <source>
        <dbReference type="Proteomes" id="UP000324574"/>
    </source>
</evidence>
<dbReference type="GO" id="GO:0005525">
    <property type="term" value="F:GTP binding"/>
    <property type="evidence" value="ECO:0007669"/>
    <property type="project" value="UniProtKB-UniRule"/>
</dbReference>
<evidence type="ECO:0000256" key="1">
    <source>
        <dbReference type="ARBA" id="ARBA00009690"/>
    </source>
</evidence>
<dbReference type="Pfam" id="PF00091">
    <property type="entry name" value="Tubulin"/>
    <property type="match status" value="1"/>
</dbReference>
<dbReference type="GO" id="GO:0000917">
    <property type="term" value="P:division septum assembly"/>
    <property type="evidence" value="ECO:0007669"/>
    <property type="project" value="UniProtKB-KW"/>
</dbReference>
<dbReference type="SMART" id="SM00865">
    <property type="entry name" value="Tubulin_C"/>
    <property type="match status" value="1"/>
</dbReference>
<dbReference type="SMART" id="SM00864">
    <property type="entry name" value="Tubulin"/>
    <property type="match status" value="1"/>
</dbReference>
<comment type="subunit">
    <text evidence="4">Homodimer. Polymerizes to form a dynamic ring structure in a strictly GTP-dependent manner. Interacts directly with several other division proteins.</text>
</comment>
<evidence type="ECO:0000259" key="7">
    <source>
        <dbReference type="SMART" id="SM00865"/>
    </source>
</evidence>
<dbReference type="PANTHER" id="PTHR30314">
    <property type="entry name" value="CELL DIVISION PROTEIN FTSZ-RELATED"/>
    <property type="match status" value="1"/>
</dbReference>
<dbReference type="GO" id="GO:0003924">
    <property type="term" value="F:GTPase activity"/>
    <property type="evidence" value="ECO:0007669"/>
    <property type="project" value="UniProtKB-UniRule"/>
</dbReference>
<feature type="binding site" evidence="4">
    <location>
        <position position="155"/>
    </location>
    <ligand>
        <name>GTP</name>
        <dbReference type="ChEBI" id="CHEBI:37565"/>
    </ligand>
</feature>
<dbReference type="InterPro" id="IPR037103">
    <property type="entry name" value="Tubulin/FtsZ-like_C"/>
</dbReference>
<dbReference type="FunFam" id="3.40.50.1440:FF:000001">
    <property type="entry name" value="Cell division protein FtsZ"/>
    <property type="match status" value="1"/>
</dbReference>
<dbReference type="InterPro" id="IPR003008">
    <property type="entry name" value="Tubulin_FtsZ_GTPase"/>
</dbReference>
<comment type="subcellular location">
    <subcellularLocation>
        <location evidence="4">Cytoplasm</location>
    </subcellularLocation>
    <text evidence="4">Assembles at midcell at the inner surface of the cytoplasmic membrane.</text>
</comment>
<dbReference type="HAMAP" id="MF_00909">
    <property type="entry name" value="FtsZ"/>
    <property type="match status" value="1"/>
</dbReference>
<dbReference type="PRINTS" id="PR00423">
    <property type="entry name" value="CELLDVISFTSZ"/>
</dbReference>
<keyword evidence="3 4" id="KW-0342">GTP-binding</keyword>
<evidence type="ECO:0000256" key="5">
    <source>
        <dbReference type="NCBIfam" id="TIGR00065"/>
    </source>
</evidence>
<feature type="binding site" evidence="4">
    <location>
        <position position="204"/>
    </location>
    <ligand>
        <name>GTP</name>
        <dbReference type="ChEBI" id="CHEBI:37565"/>
    </ligand>
</feature>
<dbReference type="EMBL" id="SAYG01000018">
    <property type="protein sequence ID" value="TXJ42688.1"/>
    <property type="molecule type" value="Genomic_DNA"/>
</dbReference>
<comment type="similarity">
    <text evidence="1 4">Belongs to the FtsZ family.</text>
</comment>
<feature type="domain" description="Tubulin/FtsZ GTPase" evidence="6">
    <location>
        <begin position="29"/>
        <end position="222"/>
    </location>
</feature>
<dbReference type="AlphaFoldDB" id="A0A5C8EZ55"/>
<dbReference type="GO" id="GO:0005737">
    <property type="term" value="C:cytoplasm"/>
    <property type="evidence" value="ECO:0007669"/>
    <property type="project" value="UniProtKB-SubCell"/>
</dbReference>
<comment type="function">
    <text evidence="4">Essential cell division protein that forms a contractile ring structure (Z ring) at the future cell division site. The regulation of the ring assembly controls the timing and the location of cell division. One of the functions of the FtsZ ring is to recruit other cell division proteins to the septum to produce a new cell wall between the dividing cells. Binds GTP and shows GTPase activity.</text>
</comment>
<evidence type="ECO:0000256" key="2">
    <source>
        <dbReference type="ARBA" id="ARBA00022741"/>
    </source>
</evidence>
<evidence type="ECO:0000259" key="6">
    <source>
        <dbReference type="SMART" id="SM00864"/>
    </source>
</evidence>
<gene>
    <name evidence="4 8" type="primary">ftsZ</name>
    <name evidence="8" type="ORF">EPJ70_12130</name>
</gene>
<dbReference type="RefSeq" id="WP_147527622.1">
    <property type="nucleotide sequence ID" value="NZ_SAYG01000018.1"/>
</dbReference>
<comment type="caution">
    <text evidence="8">The sequence shown here is derived from an EMBL/GenBank/DDBJ whole genome shotgun (WGS) entry which is preliminary data.</text>
</comment>